<dbReference type="Pfam" id="PF00428">
    <property type="entry name" value="Ribosomal_60s"/>
    <property type="match status" value="1"/>
</dbReference>
<dbReference type="Gene3D" id="1.10.10.1410">
    <property type="match status" value="1"/>
</dbReference>
<evidence type="ECO:0000313" key="5">
    <source>
        <dbReference type="EMBL" id="CDJ43422.1"/>
    </source>
</evidence>
<dbReference type="AlphaFoldDB" id="U6KZ60"/>
<dbReference type="Proteomes" id="UP000030747">
    <property type="component" value="Unassembled WGS sequence"/>
</dbReference>
<reference evidence="5" key="1">
    <citation type="submission" date="2013-10" db="EMBL/GenBank/DDBJ databases">
        <title>Genomic analysis of the causative agents of coccidiosis in chickens.</title>
        <authorList>
            <person name="Reid A.J."/>
            <person name="Blake D."/>
            <person name="Billington K."/>
            <person name="Browne H."/>
            <person name="Dunn M."/>
            <person name="Hung S."/>
            <person name="Kawahara F."/>
            <person name="Miranda-Saavedra D."/>
            <person name="Mourier T."/>
            <person name="Nagra H."/>
            <person name="Otto T.D."/>
            <person name="Rawlings N."/>
            <person name="Sanchez A."/>
            <person name="Sanders M."/>
            <person name="Subramaniam C."/>
            <person name="Tay Y."/>
            <person name="Dear P."/>
            <person name="Doerig C."/>
            <person name="Gruber A."/>
            <person name="Parkinson J."/>
            <person name="Shirley M."/>
            <person name="Wan K.L."/>
            <person name="Berriman M."/>
            <person name="Tomley F."/>
            <person name="Pain A."/>
        </authorList>
    </citation>
    <scope>NUCLEOTIDE SEQUENCE [LARGE SCALE GENOMIC DNA]</scope>
    <source>
        <strain evidence="5">Houghton</strain>
    </source>
</reference>
<accession>U6KZ60</accession>
<evidence type="ECO:0000256" key="4">
    <source>
        <dbReference type="SAM" id="MobiDB-lite"/>
    </source>
</evidence>
<comment type="similarity">
    <text evidence="1">Belongs to the eukaryotic ribosomal protein P1/P2 family.</text>
</comment>
<dbReference type="EMBL" id="HG675765">
    <property type="protein sequence ID" value="CDJ43422.1"/>
    <property type="molecule type" value="Genomic_DNA"/>
</dbReference>
<dbReference type="HAMAP" id="MF_01478">
    <property type="entry name" value="Ribosomal_L12_arch"/>
    <property type="match status" value="1"/>
</dbReference>
<evidence type="ECO:0000256" key="2">
    <source>
        <dbReference type="ARBA" id="ARBA00022980"/>
    </source>
</evidence>
<keyword evidence="3" id="KW-0687">Ribonucleoprotein</keyword>
<feature type="compositionally biased region" description="Low complexity" evidence="4">
    <location>
        <begin position="65"/>
        <end position="83"/>
    </location>
</feature>
<dbReference type="PANTHER" id="PTHR21141">
    <property type="entry name" value="60S ACIDIC RIBOSOMAL PROTEIN FAMILY MEMBER"/>
    <property type="match status" value="1"/>
</dbReference>
<name>U6KZ60_EIMTE</name>
<dbReference type="VEuPathDB" id="ToxoDB:ETH_00022065"/>
<dbReference type="InterPro" id="IPR027534">
    <property type="entry name" value="Ribosomal_P1/P2"/>
</dbReference>
<feature type="region of interest" description="Disordered" evidence="4">
    <location>
        <begin position="65"/>
        <end position="106"/>
    </location>
</feature>
<dbReference type="GeneID" id="25253525"/>
<dbReference type="OrthoDB" id="1227494at2759"/>
<dbReference type="OMA" id="EESHEDM"/>
<reference evidence="5" key="2">
    <citation type="submission" date="2013-10" db="EMBL/GenBank/DDBJ databases">
        <authorList>
            <person name="Aslett M."/>
        </authorList>
    </citation>
    <scope>NUCLEOTIDE SEQUENCE [LARGE SCALE GENOMIC DNA]</scope>
    <source>
        <strain evidence="5">Houghton</strain>
    </source>
</reference>
<keyword evidence="2 5" id="KW-0689">Ribosomal protein</keyword>
<evidence type="ECO:0000256" key="3">
    <source>
        <dbReference type="ARBA" id="ARBA00023274"/>
    </source>
</evidence>
<dbReference type="VEuPathDB" id="ToxoDB:ETH2_0835200"/>
<dbReference type="InterPro" id="IPR038716">
    <property type="entry name" value="P1/P2_N_sf"/>
</dbReference>
<evidence type="ECO:0000256" key="1">
    <source>
        <dbReference type="ARBA" id="ARBA00005436"/>
    </source>
</evidence>
<dbReference type="PANTHER" id="PTHR21141:SF5">
    <property type="entry name" value="LARGE RIBOSOMAL SUBUNIT PROTEIN P2"/>
    <property type="match status" value="1"/>
</dbReference>
<protein>
    <submittedName>
        <fullName evidence="5">60S acidic ribosomal protein P2</fullName>
    </submittedName>
</protein>
<sequence length="106" mass="10478">MTVLGGNEAPTAADVSRVLEAVGAEVNPEVLKTLIDAMQGKAAHEVISAGLEKLQKVPCGGGAAAAAPAAAAAAGGGDSSSAAKETKKEEPEEEEEDGDMGLSLFD</sequence>
<dbReference type="GO" id="GO:0022625">
    <property type="term" value="C:cytosolic large ribosomal subunit"/>
    <property type="evidence" value="ECO:0007669"/>
    <property type="project" value="InterPro"/>
</dbReference>
<keyword evidence="6" id="KW-1185">Reference proteome</keyword>
<dbReference type="InterPro" id="IPR044076">
    <property type="entry name" value="Ribosomal_P2"/>
</dbReference>
<dbReference type="CDD" id="cd05833">
    <property type="entry name" value="Ribosomal_P2"/>
    <property type="match status" value="1"/>
</dbReference>
<dbReference type="RefSeq" id="XP_013234172.1">
    <property type="nucleotide sequence ID" value="XM_013378718.1"/>
</dbReference>
<dbReference type="GO" id="GO:0003735">
    <property type="term" value="F:structural constituent of ribosome"/>
    <property type="evidence" value="ECO:0007669"/>
    <property type="project" value="InterPro"/>
</dbReference>
<organism evidence="5 6">
    <name type="scientific">Eimeria tenella</name>
    <name type="common">Coccidian parasite</name>
    <dbReference type="NCBI Taxonomy" id="5802"/>
    <lineage>
        <taxon>Eukaryota</taxon>
        <taxon>Sar</taxon>
        <taxon>Alveolata</taxon>
        <taxon>Apicomplexa</taxon>
        <taxon>Conoidasida</taxon>
        <taxon>Coccidia</taxon>
        <taxon>Eucoccidiorida</taxon>
        <taxon>Eimeriorina</taxon>
        <taxon>Eimeriidae</taxon>
        <taxon>Eimeria</taxon>
    </lineage>
</organism>
<gene>
    <name evidence="5" type="ORF">ETH_00022065</name>
</gene>
<proteinExistence type="inferred from homology"/>
<dbReference type="GO" id="GO:0002182">
    <property type="term" value="P:cytoplasmic translational elongation"/>
    <property type="evidence" value="ECO:0007669"/>
    <property type="project" value="InterPro"/>
</dbReference>
<evidence type="ECO:0000313" key="6">
    <source>
        <dbReference type="Proteomes" id="UP000030747"/>
    </source>
</evidence>